<reference evidence="7" key="1">
    <citation type="submission" date="2020-05" db="EMBL/GenBank/DDBJ databases">
        <authorList>
            <person name="Chiriac C."/>
            <person name="Salcher M."/>
            <person name="Ghai R."/>
            <person name="Kavagutti S V."/>
        </authorList>
    </citation>
    <scope>NUCLEOTIDE SEQUENCE</scope>
</reference>
<dbReference type="NCBIfam" id="TIGR03856">
    <property type="entry name" value="F420_MSMEG_2906"/>
    <property type="match status" value="1"/>
</dbReference>
<gene>
    <name evidence="6" type="ORF">UFOPK1826_00643</name>
    <name evidence="7" type="ORF">UFOPK2855_00781</name>
</gene>
<evidence type="ECO:0000256" key="2">
    <source>
        <dbReference type="ARBA" id="ARBA00022643"/>
    </source>
</evidence>
<keyword evidence="3" id="KW-0560">Oxidoreductase</keyword>
<dbReference type="InterPro" id="IPR022480">
    <property type="entry name" value="F420_MSMEG2906"/>
</dbReference>
<dbReference type="Pfam" id="PF00296">
    <property type="entry name" value="Bac_luciferase"/>
    <property type="match status" value="1"/>
</dbReference>
<dbReference type="InterPro" id="IPR050172">
    <property type="entry name" value="SsuD_RutA_monooxygenase"/>
</dbReference>
<name>A0A6J6UV66_9ZZZZ</name>
<evidence type="ECO:0000259" key="5">
    <source>
        <dbReference type="Pfam" id="PF00296"/>
    </source>
</evidence>
<dbReference type="GO" id="GO:0008726">
    <property type="term" value="F:alkanesulfonate monooxygenase activity"/>
    <property type="evidence" value="ECO:0007669"/>
    <property type="project" value="TreeGrafter"/>
</dbReference>
<dbReference type="EMBL" id="CAEZZK010000144">
    <property type="protein sequence ID" value="CAB4762995.1"/>
    <property type="molecule type" value="Genomic_DNA"/>
</dbReference>
<dbReference type="PANTHER" id="PTHR42847">
    <property type="entry name" value="ALKANESULFONATE MONOOXYGENASE"/>
    <property type="match status" value="1"/>
</dbReference>
<dbReference type="Gene3D" id="3.20.20.30">
    <property type="entry name" value="Luciferase-like domain"/>
    <property type="match status" value="1"/>
</dbReference>
<protein>
    <submittedName>
        <fullName evidence="7">Unannotated protein</fullName>
    </submittedName>
</protein>
<proteinExistence type="predicted"/>
<evidence type="ECO:0000313" key="6">
    <source>
        <dbReference type="EMBL" id="CAB4600754.1"/>
    </source>
</evidence>
<dbReference type="InterPro" id="IPR036661">
    <property type="entry name" value="Luciferase-like_sf"/>
</dbReference>
<dbReference type="GO" id="GO:0046306">
    <property type="term" value="P:alkanesulfonate catabolic process"/>
    <property type="evidence" value="ECO:0007669"/>
    <property type="project" value="TreeGrafter"/>
</dbReference>
<dbReference type="SUPFAM" id="SSF51679">
    <property type="entry name" value="Bacterial luciferase-like"/>
    <property type="match status" value="1"/>
</dbReference>
<keyword evidence="1" id="KW-0285">Flavoprotein</keyword>
<evidence type="ECO:0000313" key="7">
    <source>
        <dbReference type="EMBL" id="CAB4762995.1"/>
    </source>
</evidence>
<evidence type="ECO:0000256" key="3">
    <source>
        <dbReference type="ARBA" id="ARBA00023002"/>
    </source>
</evidence>
<accession>A0A6J6UV66</accession>
<keyword evidence="4" id="KW-0503">Monooxygenase</keyword>
<sequence>MKIGIQIHPQNTTMKAMRDTWLHADALKVDSIWVWDHFYPLYGDPDASHFEAYTLLAAIAAETKHATVGALVTCFTYRNPQLLADMSRTIDHISGGRFILGVGSGWFERDYTEYGYEFGTAVGRLKILEKGLPIIKERLAKLNPGTVNPKMPLMIGGSGEKFTLRLVAEHADLSNVFGPVENVRKKNQVIDEWCAKIGRNPREIERTVAINPEDLEMADEFAAAGADHLIVMGRPPKDGWTDDSRFNFAPLEKYLAKHGR</sequence>
<dbReference type="InterPro" id="IPR011251">
    <property type="entry name" value="Luciferase-like_dom"/>
</dbReference>
<feature type="domain" description="Luciferase-like" evidence="5">
    <location>
        <begin position="8"/>
        <end position="210"/>
    </location>
</feature>
<organism evidence="7">
    <name type="scientific">freshwater metagenome</name>
    <dbReference type="NCBI Taxonomy" id="449393"/>
    <lineage>
        <taxon>unclassified sequences</taxon>
        <taxon>metagenomes</taxon>
        <taxon>ecological metagenomes</taxon>
    </lineage>
</organism>
<dbReference type="AlphaFoldDB" id="A0A6J6UV66"/>
<dbReference type="PANTHER" id="PTHR42847:SF8">
    <property type="entry name" value="CONSERVED PROTEIN"/>
    <property type="match status" value="1"/>
</dbReference>
<dbReference type="EMBL" id="CAEZUN010000064">
    <property type="protein sequence ID" value="CAB4600754.1"/>
    <property type="molecule type" value="Genomic_DNA"/>
</dbReference>
<keyword evidence="2" id="KW-0288">FMN</keyword>
<evidence type="ECO:0000256" key="4">
    <source>
        <dbReference type="ARBA" id="ARBA00023033"/>
    </source>
</evidence>
<evidence type="ECO:0000256" key="1">
    <source>
        <dbReference type="ARBA" id="ARBA00022630"/>
    </source>
</evidence>